<gene>
    <name evidence="1" type="ORF">MM415B01499_0014</name>
</gene>
<evidence type="ECO:0000313" key="1">
    <source>
        <dbReference type="EMBL" id="QJA58129.1"/>
    </source>
</evidence>
<dbReference type="EMBL" id="MT141309">
    <property type="protein sequence ID" value="QJA58129.1"/>
    <property type="molecule type" value="Genomic_DNA"/>
</dbReference>
<accession>A0A6M3IKN9</accession>
<dbReference type="AlphaFoldDB" id="A0A6M3IKN9"/>
<dbReference type="Gene3D" id="2.40.30.20">
    <property type="match status" value="1"/>
</dbReference>
<sequence>MSETIFDAGRYTEQHLYASGAKSMSDTITAGAITLNGDGTVTVTVNAHGFAVDSMVYYQGTTAYNGLHKLTAVAANTQTFAVTNEIAETMGGTETCDIIVKPEVPFTLHEVRLNVGVAATTAENFTMQLDSGYGAAWDCILDTVPMAGETDIHRMPTRPMRFQAGDALLFDWTNTDAKTWSIEIVYGTRSYGHAGSDVKTVG</sequence>
<reference evidence="1" key="1">
    <citation type="submission" date="2020-03" db="EMBL/GenBank/DDBJ databases">
        <title>The deep terrestrial virosphere.</title>
        <authorList>
            <person name="Holmfeldt K."/>
            <person name="Nilsson E."/>
            <person name="Simone D."/>
            <person name="Lopez-Fernandez M."/>
            <person name="Wu X."/>
            <person name="de Brujin I."/>
            <person name="Lundin D."/>
            <person name="Andersson A."/>
            <person name="Bertilsson S."/>
            <person name="Dopson M."/>
        </authorList>
    </citation>
    <scope>NUCLEOTIDE SEQUENCE</scope>
    <source>
        <strain evidence="1">MM415B01499</strain>
    </source>
</reference>
<proteinExistence type="predicted"/>
<name>A0A6M3IKN9_9ZZZZ</name>
<dbReference type="InterPro" id="IPR023366">
    <property type="entry name" value="ATP_synth_asu-like_sf"/>
</dbReference>
<organism evidence="1">
    <name type="scientific">viral metagenome</name>
    <dbReference type="NCBI Taxonomy" id="1070528"/>
    <lineage>
        <taxon>unclassified sequences</taxon>
        <taxon>metagenomes</taxon>
        <taxon>organismal metagenomes</taxon>
    </lineage>
</organism>
<protein>
    <submittedName>
        <fullName evidence="1">Uncharacterized protein</fullName>
    </submittedName>
</protein>